<dbReference type="EMBL" id="LT629695">
    <property type="protein sequence ID" value="SDH69286.1"/>
    <property type="molecule type" value="Genomic_DNA"/>
</dbReference>
<dbReference type="GO" id="GO:0003677">
    <property type="term" value="F:DNA binding"/>
    <property type="evidence" value="ECO:0007669"/>
    <property type="project" value="UniProtKB-KW"/>
</dbReference>
<evidence type="ECO:0000313" key="2">
    <source>
        <dbReference type="Proteomes" id="UP000198822"/>
    </source>
</evidence>
<dbReference type="AlphaFoldDB" id="A0A1G8EHE3"/>
<keyword evidence="2" id="KW-1185">Reference proteome</keyword>
<keyword evidence="1" id="KW-0238">DNA-binding</keyword>
<organism evidence="1 2">
    <name type="scientific">Agrococcus jejuensis</name>
    <dbReference type="NCBI Taxonomy" id="399736"/>
    <lineage>
        <taxon>Bacteria</taxon>
        <taxon>Bacillati</taxon>
        <taxon>Actinomycetota</taxon>
        <taxon>Actinomycetes</taxon>
        <taxon>Micrococcales</taxon>
        <taxon>Microbacteriaceae</taxon>
        <taxon>Agrococcus</taxon>
    </lineage>
</organism>
<dbReference type="InterPro" id="IPR009351">
    <property type="entry name" value="AlkZ-like"/>
</dbReference>
<evidence type="ECO:0000313" key="1">
    <source>
        <dbReference type="EMBL" id="SDH69286.1"/>
    </source>
</evidence>
<dbReference type="PANTHER" id="PTHR38479">
    <property type="entry name" value="LMO0824 PROTEIN"/>
    <property type="match status" value="1"/>
</dbReference>
<dbReference type="STRING" id="399736.SAMN04489720_2041"/>
<name>A0A1G8EHE3_9MICO</name>
<sequence length="343" mass="35920">MAVARRVLAVRAWPGGVADLAVRMRSAASPDVAGAVADGDLVAVYAFGGGAYVAAHDVAAAFLAARQATGVWRSVRFQRQGGFAIDDWEPLREAVRDLLAAGPATRAELGAHLAGIPALAHLATAASTAAGADTLIKPLHWWGDVCFGPPRDGQSTFRLLAGDPRWPGPLDVDDAGRTLVRLVLGSYAPSTTANLEHWIREGLSVPARRLAGWVDDLGDEVVRVDGTLCLTTDADAIASATPSTAVHLLPGYDPWVMVPGTADASLVAEHRRPLATRGANLVLHGGVVAGTWRRTDRALAVTWFDEAGDVPDLDEAVARLGAVVGRELAVTLERDGRAVRPSG</sequence>
<dbReference type="Pfam" id="PF06224">
    <property type="entry name" value="AlkZ-like"/>
    <property type="match status" value="1"/>
</dbReference>
<gene>
    <name evidence="1" type="ORF">SAMN04489720_2041</name>
</gene>
<protein>
    <submittedName>
        <fullName evidence="1">Winged helix DNA-binding domain-containing protein</fullName>
    </submittedName>
</protein>
<accession>A0A1G8EHE3</accession>
<dbReference type="PANTHER" id="PTHR38479:SF2">
    <property type="entry name" value="WINGED HELIX DNA-BINDING DOMAIN-CONTAINING PROTEIN"/>
    <property type="match status" value="1"/>
</dbReference>
<reference evidence="2" key="1">
    <citation type="submission" date="2016-10" db="EMBL/GenBank/DDBJ databases">
        <authorList>
            <person name="Varghese N."/>
            <person name="Submissions S."/>
        </authorList>
    </citation>
    <scope>NUCLEOTIDE SEQUENCE [LARGE SCALE GENOMIC DNA]</scope>
    <source>
        <strain evidence="2">DSM 22002</strain>
    </source>
</reference>
<proteinExistence type="predicted"/>
<dbReference type="Proteomes" id="UP000198822">
    <property type="component" value="Chromosome I"/>
</dbReference>